<dbReference type="EMBL" id="HQ110084">
    <property type="protein sequence ID" value="ADX32459.1"/>
    <property type="molecule type" value="Genomic_DNA"/>
</dbReference>
<proteinExistence type="predicted"/>
<keyword evidence="2" id="KW-1185">Reference proteome</keyword>
<evidence type="ECO:0000313" key="1">
    <source>
        <dbReference type="EMBL" id="ADX32459.1"/>
    </source>
</evidence>
<dbReference type="Proteomes" id="UP000008648">
    <property type="component" value="Segment"/>
</dbReference>
<dbReference type="GeneID" id="14297586"/>
<organism evidence="1 2">
    <name type="scientific">Erwinia phage ENT90</name>
    <dbReference type="NCBI Taxonomy" id="947843"/>
    <lineage>
        <taxon>Viruses</taxon>
        <taxon>Duplodnaviria</taxon>
        <taxon>Heunggongvirae</taxon>
        <taxon>Uroviricota</taxon>
        <taxon>Caudoviricetes</taxon>
        <taxon>Peduoviridae</taxon>
        <taxon>Entnonagintavirus</taxon>
        <taxon>Entnonagintavirus ENT90</taxon>
    </lineage>
</organism>
<dbReference type="KEGG" id="vg:14297586"/>
<name>F1BUR9_9CAUD</name>
<sequence length="79" mass="8910">MLLYICTVIERGGRMDNDLQKRVILERVELIARLTSEGICKERDREIALSLIADIAGNTAMANQQFSVFFSAVPLEKQP</sequence>
<dbReference type="RefSeq" id="YP_007238040.1">
    <property type="nucleotide sequence ID" value="NC_019932.1"/>
</dbReference>
<evidence type="ECO:0000313" key="2">
    <source>
        <dbReference type="Proteomes" id="UP000008648"/>
    </source>
</evidence>
<reference evidence="1 2" key="1">
    <citation type="submission" date="2010-08" db="EMBL/GenBank/DDBJ databases">
        <title>Genomic sequence of temperate phage ENT90 isolated from Erwinia amylovora.</title>
        <authorList>
            <person name="Lee Y.-D."/>
            <person name="Park J.-H."/>
        </authorList>
    </citation>
    <scope>NUCLEOTIDE SEQUENCE [LARGE SCALE GENOMIC DNA]</scope>
</reference>
<dbReference type="OrthoDB" id="23370at10239"/>
<protein>
    <submittedName>
        <fullName evidence="1">Putative prophage protein</fullName>
    </submittedName>
</protein>
<accession>F1BUR9</accession>